<keyword evidence="2" id="KW-0413">Isomerase</keyword>
<gene>
    <name evidence="2" type="ordered locus">Tgr7_3080</name>
</gene>
<protein>
    <submittedName>
        <fullName evidence="2">Xylose isomerase domain protein TIM barrel</fullName>
    </submittedName>
</protein>
<sequence length="280" mass="31530">MELKVYKSLWGYDGDWKRAILEALADGFDGIEGPAPVQTSERRHFGRALQVHGLDYIAEICTAGSYVPDRQASPEEHLGSLRQRLEWSAELAPRRVTSLAGCDAWPEDTSRDFFAEAMALAESYNQEISFETHRGRSLFNPWTTRRLAEALPGLQLTADFSHWCVVCERLMDSERDVIEAIAPRVRHVHARVGYEQGPQVPHPAAPEYAQALSAHQGWWEIVWKAMAARGDTLATLTPEFGPDGYLHHLPFTGVPVADLREINRWMAHTERAHFAQCMAG</sequence>
<proteinExistence type="predicted"/>
<accession>B8GQ02</accession>
<dbReference type="STRING" id="396588.Tgr7_3080"/>
<dbReference type="Proteomes" id="UP000002383">
    <property type="component" value="Chromosome"/>
</dbReference>
<dbReference type="eggNOG" id="COG1082">
    <property type="taxonomic scope" value="Bacteria"/>
</dbReference>
<dbReference type="RefSeq" id="WP_012639611.1">
    <property type="nucleotide sequence ID" value="NC_011901.1"/>
</dbReference>
<dbReference type="EMBL" id="CP001339">
    <property type="protein sequence ID" value="ACL74149.1"/>
    <property type="molecule type" value="Genomic_DNA"/>
</dbReference>
<reference evidence="2 3" key="1">
    <citation type="journal article" date="2011" name="Stand. Genomic Sci.">
        <title>Complete genome sequence of 'Thioalkalivibrio sulfidophilus' HL-EbGr7.</title>
        <authorList>
            <person name="Muyzer G."/>
            <person name="Sorokin D.Y."/>
            <person name="Mavromatis K."/>
            <person name="Lapidus A."/>
            <person name="Clum A."/>
            <person name="Ivanova N."/>
            <person name="Pati A."/>
            <person name="d'Haeseleer P."/>
            <person name="Woyke T."/>
            <person name="Kyrpides N.C."/>
        </authorList>
    </citation>
    <scope>NUCLEOTIDE SEQUENCE [LARGE SCALE GENOMIC DNA]</scope>
    <source>
        <strain evidence="2 3">HL-EbGR7</strain>
    </source>
</reference>
<dbReference type="HOGENOM" id="CLU_073994_0_0_6"/>
<dbReference type="AlphaFoldDB" id="B8GQ02"/>
<organism evidence="2 3">
    <name type="scientific">Thioalkalivibrio sulfidiphilus (strain HL-EbGR7)</name>
    <dbReference type="NCBI Taxonomy" id="396588"/>
    <lineage>
        <taxon>Bacteria</taxon>
        <taxon>Pseudomonadati</taxon>
        <taxon>Pseudomonadota</taxon>
        <taxon>Gammaproteobacteria</taxon>
        <taxon>Chromatiales</taxon>
        <taxon>Ectothiorhodospiraceae</taxon>
        <taxon>Thioalkalivibrio</taxon>
    </lineage>
</organism>
<name>B8GQ02_THISH</name>
<evidence type="ECO:0000313" key="3">
    <source>
        <dbReference type="Proteomes" id="UP000002383"/>
    </source>
</evidence>
<dbReference type="GO" id="GO:0016853">
    <property type="term" value="F:isomerase activity"/>
    <property type="evidence" value="ECO:0007669"/>
    <property type="project" value="UniProtKB-KW"/>
</dbReference>
<evidence type="ECO:0000313" key="2">
    <source>
        <dbReference type="EMBL" id="ACL74149.1"/>
    </source>
</evidence>
<dbReference type="InterPro" id="IPR036237">
    <property type="entry name" value="Xyl_isomerase-like_sf"/>
</dbReference>
<dbReference type="KEGG" id="tgr:Tgr7_3080"/>
<dbReference type="SUPFAM" id="SSF51658">
    <property type="entry name" value="Xylose isomerase-like"/>
    <property type="match status" value="1"/>
</dbReference>
<dbReference type="InterPro" id="IPR013022">
    <property type="entry name" value="Xyl_isomerase-like_TIM-brl"/>
</dbReference>
<dbReference type="OrthoDB" id="2555274at2"/>
<evidence type="ECO:0000259" key="1">
    <source>
        <dbReference type="Pfam" id="PF01261"/>
    </source>
</evidence>
<keyword evidence="3" id="KW-1185">Reference proteome</keyword>
<feature type="domain" description="Xylose isomerase-like TIM barrel" evidence="1">
    <location>
        <begin position="23"/>
        <end position="190"/>
    </location>
</feature>
<dbReference type="Gene3D" id="3.20.20.150">
    <property type="entry name" value="Divalent-metal-dependent TIM barrel enzymes"/>
    <property type="match status" value="1"/>
</dbReference>
<dbReference type="Pfam" id="PF01261">
    <property type="entry name" value="AP_endonuc_2"/>
    <property type="match status" value="1"/>
</dbReference>